<dbReference type="OrthoDB" id="3020506at2759"/>
<feature type="domain" description="DUF6533" evidence="2">
    <location>
        <begin position="20"/>
        <end position="65"/>
    </location>
</feature>
<feature type="transmembrane region" description="Helical" evidence="1">
    <location>
        <begin position="91"/>
        <end position="112"/>
    </location>
</feature>
<reference evidence="4" key="1">
    <citation type="submission" date="2014-04" db="EMBL/GenBank/DDBJ databases">
        <title>Evolutionary Origins and Diversification of the Mycorrhizal Mutualists.</title>
        <authorList>
            <consortium name="DOE Joint Genome Institute"/>
            <consortium name="Mycorrhizal Genomics Consortium"/>
            <person name="Kohler A."/>
            <person name="Kuo A."/>
            <person name="Nagy L.G."/>
            <person name="Floudas D."/>
            <person name="Copeland A."/>
            <person name="Barry K.W."/>
            <person name="Cichocki N."/>
            <person name="Veneault-Fourrey C."/>
            <person name="LaButti K."/>
            <person name="Lindquist E.A."/>
            <person name="Lipzen A."/>
            <person name="Lundell T."/>
            <person name="Morin E."/>
            <person name="Murat C."/>
            <person name="Riley R."/>
            <person name="Ohm R."/>
            <person name="Sun H."/>
            <person name="Tunlid A."/>
            <person name="Henrissat B."/>
            <person name="Grigoriev I.V."/>
            <person name="Hibbett D.S."/>
            <person name="Martin F."/>
        </authorList>
    </citation>
    <scope>NUCLEOTIDE SEQUENCE [LARGE SCALE GENOMIC DNA]</scope>
    <source>
        <strain evidence="4">FD-334 SS-4</strain>
    </source>
</reference>
<protein>
    <recommendedName>
        <fullName evidence="2">DUF6533 domain-containing protein</fullName>
    </recommendedName>
</protein>
<dbReference type="OMA" id="GECIMIS"/>
<evidence type="ECO:0000256" key="1">
    <source>
        <dbReference type="SAM" id="Phobius"/>
    </source>
</evidence>
<feature type="transmembrane region" description="Helical" evidence="1">
    <location>
        <begin position="58"/>
        <end position="79"/>
    </location>
</feature>
<dbReference type="Pfam" id="PF20151">
    <property type="entry name" value="DUF6533"/>
    <property type="match status" value="1"/>
</dbReference>
<name>A0A0D2MFV3_HYPSF</name>
<feature type="transmembrane region" description="Helical" evidence="1">
    <location>
        <begin position="206"/>
        <end position="235"/>
    </location>
</feature>
<evidence type="ECO:0000259" key="2">
    <source>
        <dbReference type="Pfam" id="PF20151"/>
    </source>
</evidence>
<gene>
    <name evidence="3" type="ORF">HYPSUDRAFT_40868</name>
</gene>
<keyword evidence="4" id="KW-1185">Reference proteome</keyword>
<feature type="transmembrane region" description="Helical" evidence="1">
    <location>
        <begin position="20"/>
        <end position="37"/>
    </location>
</feature>
<keyword evidence="1" id="KW-1133">Transmembrane helix</keyword>
<keyword evidence="1" id="KW-0472">Membrane</keyword>
<dbReference type="EMBL" id="KN817549">
    <property type="protein sequence ID" value="KJA22488.1"/>
    <property type="molecule type" value="Genomic_DNA"/>
</dbReference>
<sequence>MELASSTQYYFWESVAARQYISLATTVCLVWEHILTIQQEYRLMWKSPLTIIKFLYLALRYITLICQVTNHALASHLFSQPHLSSRTCRAWFIYQSVYLQISLTIFELILLLRVWFIYDRKRTVGAFLGLSYIAELTAMLYTSASLNRRLSFGPTCLVDHTPLEAILLSAAPVALQALIWTMTWYKRYHPARTRDSYPQTARYQQFIAEMSIDGSVIFLVLAVLMAVFVFLSLFVRSMTHNAWSILTTLLSVAGCRVIVNMYTLKVPARTVPDAIEENNALAMERTGGLASSCFTSIISSDGFADADCGDVKGISALPAADARES</sequence>
<evidence type="ECO:0000313" key="4">
    <source>
        <dbReference type="Proteomes" id="UP000054270"/>
    </source>
</evidence>
<dbReference type="Proteomes" id="UP000054270">
    <property type="component" value="Unassembled WGS sequence"/>
</dbReference>
<keyword evidence="1" id="KW-0812">Transmembrane</keyword>
<dbReference type="STRING" id="945553.A0A0D2MFV3"/>
<feature type="transmembrane region" description="Helical" evidence="1">
    <location>
        <begin position="241"/>
        <end position="259"/>
    </location>
</feature>
<accession>A0A0D2MFV3</accession>
<organism evidence="3 4">
    <name type="scientific">Hypholoma sublateritium (strain FD-334 SS-4)</name>
    <dbReference type="NCBI Taxonomy" id="945553"/>
    <lineage>
        <taxon>Eukaryota</taxon>
        <taxon>Fungi</taxon>
        <taxon>Dikarya</taxon>
        <taxon>Basidiomycota</taxon>
        <taxon>Agaricomycotina</taxon>
        <taxon>Agaricomycetes</taxon>
        <taxon>Agaricomycetidae</taxon>
        <taxon>Agaricales</taxon>
        <taxon>Agaricineae</taxon>
        <taxon>Strophariaceae</taxon>
        <taxon>Hypholoma</taxon>
    </lineage>
</organism>
<dbReference type="InterPro" id="IPR045340">
    <property type="entry name" value="DUF6533"/>
</dbReference>
<evidence type="ECO:0000313" key="3">
    <source>
        <dbReference type="EMBL" id="KJA22488.1"/>
    </source>
</evidence>
<dbReference type="AlphaFoldDB" id="A0A0D2MFV3"/>
<feature type="transmembrane region" description="Helical" evidence="1">
    <location>
        <begin position="166"/>
        <end position="185"/>
    </location>
</feature>
<feature type="transmembrane region" description="Helical" evidence="1">
    <location>
        <begin position="124"/>
        <end position="146"/>
    </location>
</feature>
<proteinExistence type="predicted"/>